<dbReference type="GO" id="GO:0060090">
    <property type="term" value="F:molecular adaptor activity"/>
    <property type="evidence" value="ECO:0007669"/>
    <property type="project" value="TreeGrafter"/>
</dbReference>
<sequence>MAPADVGALHQHIQDLKAQLLNANKVIQSLQRRAPLWTPRLLIPPRKYDSLIQAQARELTHLRQTLREGRGVSRSLAQHLRDALRSFEDLLRGTDIDYYMGQGFREQLAQGRQLAERLSDKLGTSKYLWQGYCDWTSLSRELQEKEKVIESLEAKLQERCESPGSSHLPSESSRSATSSSFVSEGLEPCSDGDAASECSQCREEPARLAGTAGCLGATSVGWGRAAPLLCLGSWDVCTVGQSPSSGQCSDSTRGTLSLLCSLGGPAALWTPRLLIPPRKYDSLIQAQARELTHLRQTLREGRGVSRSLAQHLRDALRSFEDLLRGTDIDYYMGQGFREQLAQGRQLAERLSDKLGTSKYLWQGYCNWTSWGMVALVTCHLRRLSRELQEKEKVIESLEAKLQERCESPGSSHLPSESSRSATSSSFVSEGLEPCSDGDAASECSQCREEP</sequence>
<dbReference type="AlphaFoldDB" id="A0A8C0B4C3"/>
<feature type="region of interest" description="Disordered" evidence="1">
    <location>
        <begin position="402"/>
        <end position="450"/>
    </location>
</feature>
<keyword evidence="4" id="KW-1185">Reference proteome</keyword>
<proteinExistence type="predicted"/>
<dbReference type="PROSITE" id="PS51316">
    <property type="entry name" value="ODV"/>
    <property type="match status" value="1"/>
</dbReference>
<reference evidence="3" key="1">
    <citation type="submission" date="2025-08" db="UniProtKB">
        <authorList>
            <consortium name="Ensembl"/>
        </authorList>
    </citation>
    <scope>IDENTIFICATION</scope>
</reference>
<dbReference type="GO" id="GO:1903358">
    <property type="term" value="P:regulation of Golgi organization"/>
    <property type="evidence" value="ECO:0007669"/>
    <property type="project" value="TreeGrafter"/>
</dbReference>
<dbReference type="GO" id="GO:0007098">
    <property type="term" value="P:centrosome cycle"/>
    <property type="evidence" value="ECO:0007669"/>
    <property type="project" value="TreeGrafter"/>
</dbReference>
<dbReference type="PANTHER" id="PTHR46501:SF2">
    <property type="entry name" value="MYOMEGALIN"/>
    <property type="match status" value="1"/>
</dbReference>
<accession>A0A8C0B4C3</accession>
<evidence type="ECO:0000259" key="2">
    <source>
        <dbReference type="PROSITE" id="PS51316"/>
    </source>
</evidence>
<name>A0A8C0B4C3_9AVES</name>
<evidence type="ECO:0000256" key="1">
    <source>
        <dbReference type="SAM" id="MobiDB-lite"/>
    </source>
</evidence>
<dbReference type="InterPro" id="IPR052593">
    <property type="entry name" value="MT-associated_AKAP9-binding"/>
</dbReference>
<dbReference type="PANTHER" id="PTHR46501">
    <property type="entry name" value="MYOMEGALIN"/>
    <property type="match status" value="1"/>
</dbReference>
<organism evidence="3 4">
    <name type="scientific">Buteo japonicus</name>
    <dbReference type="NCBI Taxonomy" id="224669"/>
    <lineage>
        <taxon>Eukaryota</taxon>
        <taxon>Metazoa</taxon>
        <taxon>Chordata</taxon>
        <taxon>Craniata</taxon>
        <taxon>Vertebrata</taxon>
        <taxon>Euteleostomi</taxon>
        <taxon>Archelosauria</taxon>
        <taxon>Archosauria</taxon>
        <taxon>Dinosauria</taxon>
        <taxon>Saurischia</taxon>
        <taxon>Theropoda</taxon>
        <taxon>Coelurosauria</taxon>
        <taxon>Aves</taxon>
        <taxon>Neognathae</taxon>
        <taxon>Neoaves</taxon>
        <taxon>Telluraves</taxon>
        <taxon>Accipitrimorphae</taxon>
        <taxon>Accipitriformes</taxon>
        <taxon>Accipitridae</taxon>
        <taxon>Accipitrinae</taxon>
        <taxon>Buteo</taxon>
    </lineage>
</organism>
<protein>
    <recommendedName>
        <fullName evidence="2">Olduvai domain-containing protein</fullName>
    </recommendedName>
</protein>
<dbReference type="InterPro" id="IPR010630">
    <property type="entry name" value="Olduvai_dom"/>
</dbReference>
<dbReference type="SMART" id="SM01148">
    <property type="entry name" value="DUF1220"/>
    <property type="match status" value="2"/>
</dbReference>
<feature type="region of interest" description="Disordered" evidence="1">
    <location>
        <begin position="160"/>
        <end position="188"/>
    </location>
</feature>
<reference evidence="3" key="2">
    <citation type="submission" date="2025-09" db="UniProtKB">
        <authorList>
            <consortium name="Ensembl"/>
        </authorList>
    </citation>
    <scope>IDENTIFICATION</scope>
</reference>
<dbReference type="GO" id="GO:0005813">
    <property type="term" value="C:centrosome"/>
    <property type="evidence" value="ECO:0007669"/>
    <property type="project" value="TreeGrafter"/>
</dbReference>
<feature type="domain" description="Olduvai" evidence="2">
    <location>
        <begin position="384"/>
        <end position="450"/>
    </location>
</feature>
<dbReference type="Proteomes" id="UP000694555">
    <property type="component" value="Unplaced"/>
</dbReference>
<dbReference type="GO" id="GO:0090063">
    <property type="term" value="P:positive regulation of microtubule nucleation"/>
    <property type="evidence" value="ECO:0007669"/>
    <property type="project" value="TreeGrafter"/>
</dbReference>
<feature type="compositionally biased region" description="Low complexity" evidence="1">
    <location>
        <begin position="162"/>
        <end position="183"/>
    </location>
</feature>
<dbReference type="Ensembl" id="ENSBJAT00000011774.1">
    <property type="protein sequence ID" value="ENSBJAP00000011450.1"/>
    <property type="gene ID" value="ENSBJAG00000007748.1"/>
</dbReference>
<dbReference type="GO" id="GO:0005794">
    <property type="term" value="C:Golgi apparatus"/>
    <property type="evidence" value="ECO:0007669"/>
    <property type="project" value="TreeGrafter"/>
</dbReference>
<feature type="compositionally biased region" description="Low complexity" evidence="1">
    <location>
        <begin position="407"/>
        <end position="428"/>
    </location>
</feature>
<evidence type="ECO:0000313" key="4">
    <source>
        <dbReference type="Proteomes" id="UP000694555"/>
    </source>
</evidence>
<evidence type="ECO:0000313" key="3">
    <source>
        <dbReference type="Ensembl" id="ENSBJAP00000011450.1"/>
    </source>
</evidence>